<dbReference type="EMBL" id="CP002850">
    <property type="protein sequence ID" value="AEH63068.1"/>
    <property type="molecule type" value="Genomic_DNA"/>
</dbReference>
<protein>
    <recommendedName>
        <fullName evidence="1">Ubiquinone biosynthesis protein UbiV</fullName>
    </recommendedName>
</protein>
<evidence type="ECO:0000313" key="3">
    <source>
        <dbReference type="Proteomes" id="UP000001494"/>
    </source>
</evidence>
<keyword evidence="1" id="KW-0004">4Fe-4S</keyword>
<dbReference type="AlphaFoldDB" id="A0A0H3G2P4"/>
<dbReference type="eggNOG" id="COG0826">
    <property type="taxonomic scope" value="Bacteria"/>
</dbReference>
<feature type="binding site" evidence="1">
    <location>
        <position position="195"/>
    </location>
    <ligand>
        <name>[4Fe-4S] cluster</name>
        <dbReference type="ChEBI" id="CHEBI:49883"/>
    </ligand>
</feature>
<dbReference type="InterPro" id="IPR051454">
    <property type="entry name" value="RNA/ubiquinone_mod_enzymes"/>
</dbReference>
<dbReference type="InterPro" id="IPR001539">
    <property type="entry name" value="Peptidase_U32"/>
</dbReference>
<feature type="binding site" evidence="1">
    <location>
        <position position="46"/>
    </location>
    <ligand>
        <name>[4Fe-4S] cluster</name>
        <dbReference type="ChEBI" id="CHEBI:49883"/>
    </ligand>
</feature>
<name>A0A0H3G2P4_ZYMMA</name>
<comment type="function">
    <text evidence="1">Required for O(2)-independent ubiquinone (coenzyme Q) biosynthesis. Together with UbiU, is essential for the C6-hydroxylation reaction in the oxygen-independent ubiquinone biosynthesis pathway.</text>
</comment>
<feature type="binding site" evidence="1">
    <location>
        <position position="191"/>
    </location>
    <ligand>
        <name>[4Fe-4S] cluster</name>
        <dbReference type="ChEBI" id="CHEBI:49883"/>
    </ligand>
</feature>
<dbReference type="PANTHER" id="PTHR30217">
    <property type="entry name" value="PEPTIDASE U32 FAMILY"/>
    <property type="match status" value="1"/>
</dbReference>
<dbReference type="GO" id="GO:0046872">
    <property type="term" value="F:metal ion binding"/>
    <property type="evidence" value="ECO:0007669"/>
    <property type="project" value="UniProtKB-KW"/>
</dbReference>
<proteinExistence type="inferred from homology"/>
<keyword evidence="1" id="KW-0479">Metal-binding</keyword>
<comment type="similarity">
    <text evidence="1">Belongs to the peptidase U32 family. UbiV subfamily.</text>
</comment>
<dbReference type="GO" id="GO:0051539">
    <property type="term" value="F:4 iron, 4 sulfur cluster binding"/>
    <property type="evidence" value="ECO:0007669"/>
    <property type="project" value="UniProtKB-UniRule"/>
</dbReference>
<keyword evidence="1" id="KW-0411">Iron-sulfur</keyword>
<dbReference type="HAMAP" id="MF_02233">
    <property type="entry name" value="UbiV"/>
    <property type="match status" value="1"/>
</dbReference>
<accession>A0A0H3G2P4</accession>
<dbReference type="GO" id="GO:0006744">
    <property type="term" value="P:ubiquinone biosynthetic process"/>
    <property type="evidence" value="ECO:0007669"/>
    <property type="project" value="UniProtKB-UniRule"/>
</dbReference>
<dbReference type="KEGG" id="zmm:Zmob_1242"/>
<dbReference type="HOGENOM" id="CLU_056172_0_0_5"/>
<dbReference type="Pfam" id="PF01136">
    <property type="entry name" value="Peptidase_U32"/>
    <property type="match status" value="1"/>
</dbReference>
<keyword evidence="1" id="KW-0831">Ubiquinone biosynthesis</keyword>
<dbReference type="NCBIfam" id="NF011991">
    <property type="entry name" value="PRK15447.1"/>
    <property type="match status" value="1"/>
</dbReference>
<gene>
    <name evidence="1" type="primary">ubiV</name>
    <name evidence="2" type="ordered locus">Zmob_1242</name>
</gene>
<comment type="pathway">
    <text evidence="1">Cofactor biosynthesis; ubiquinone biosynthesis.</text>
</comment>
<keyword evidence="1" id="KW-0408">Iron</keyword>
<dbReference type="GeneID" id="79904769"/>
<organism evidence="2 3">
    <name type="scientific">Zymomonas mobilis subsp. mobilis (strain ATCC 10988 / DSM 424 / LMG 404 / NCIMB 8938 / NRRL B-806 / ZM1)</name>
    <dbReference type="NCBI Taxonomy" id="555217"/>
    <lineage>
        <taxon>Bacteria</taxon>
        <taxon>Pseudomonadati</taxon>
        <taxon>Pseudomonadota</taxon>
        <taxon>Alphaproteobacteria</taxon>
        <taxon>Sphingomonadales</taxon>
        <taxon>Zymomonadaceae</taxon>
        <taxon>Zymomonas</taxon>
    </lineage>
</organism>
<comment type="subunit">
    <text evidence="1">Forms a heterodimer with UbiU.</text>
</comment>
<dbReference type="OrthoDB" id="8523349at2"/>
<feature type="binding site" evidence="1">
    <location>
        <position position="178"/>
    </location>
    <ligand>
        <name>[4Fe-4S] cluster</name>
        <dbReference type="ChEBI" id="CHEBI:49883"/>
    </ligand>
</feature>
<dbReference type="RefSeq" id="WP_014500953.1">
    <property type="nucleotide sequence ID" value="NC_017262.1"/>
</dbReference>
<comment type="cofactor">
    <cofactor evidence="1">
        <name>[4Fe-4S] cluster</name>
        <dbReference type="ChEBI" id="CHEBI:49883"/>
    </cofactor>
</comment>
<dbReference type="InterPro" id="IPR043693">
    <property type="entry name" value="UbiV"/>
</dbReference>
<dbReference type="UniPathway" id="UPA00232"/>
<reference evidence="2 3" key="1">
    <citation type="journal article" date="2011" name="J. Bacteriol.">
        <title>Genome sequence of the ethanol-producing Zymomonas mobilis subsp. mobilis lectotype strain ATCC 10988.</title>
        <authorList>
            <person name="Pappas K.M."/>
            <person name="Kouvelis V.N."/>
            <person name="Saunders E."/>
            <person name="Brettin T.S."/>
            <person name="Bruce D."/>
            <person name="Detter C."/>
            <person name="Balakireva M."/>
            <person name="Han C.S."/>
            <person name="Savvakis G."/>
            <person name="Kyrpides N.C."/>
            <person name="Typas M.A."/>
        </authorList>
    </citation>
    <scope>NUCLEOTIDE SEQUENCE [LARGE SCALE GENOMIC DNA]</scope>
    <source>
        <strain evidence="3">ATCC 10988 / DSM 424 / CCUG 17860 / LMG 404 / NCIMB 8938 / NRRL B-806 / ZM1</strain>
    </source>
</reference>
<dbReference type="Proteomes" id="UP000001494">
    <property type="component" value="Chromosome"/>
</dbReference>
<evidence type="ECO:0000256" key="1">
    <source>
        <dbReference type="HAMAP-Rule" id="MF_02233"/>
    </source>
</evidence>
<dbReference type="PANTHER" id="PTHR30217:SF11">
    <property type="entry name" value="UBIQUINONE BIOSYNTHESIS PROTEIN UBIV"/>
    <property type="match status" value="1"/>
</dbReference>
<evidence type="ECO:0000313" key="2">
    <source>
        <dbReference type="EMBL" id="AEH63068.1"/>
    </source>
</evidence>
<sequence length="317" mass="34641">MSSSTSDHLSLGAVMFPWPAKMLRDFYFRIADEGDVDTVYLGEVICSKRSPFLKHYLPEITDRLTKGGKKIVFSSMALVGTADEVREMEALVEKTDGLIEANDVSLVRLLQGKPHHLGPFVNIYNEGALDFLTRLGAEKACLNPELPATVIKELAQKSAIPLEVIVFGRLPISISARCFDARAKGRTKDNCRFACLHHRDGLTISTLENEPFLTVNGMQTLTYGCGNLIQAIPELQQAGIHSFRLSPQSGDMVATASLFRQCLAGQIDATEASTLLASYHPEMPGFANGFLYGQPGHKFITDGPVLNPSPLKKTESA</sequence>